<evidence type="ECO:0000256" key="1">
    <source>
        <dbReference type="ARBA" id="ARBA00008694"/>
    </source>
</evidence>
<comment type="caution">
    <text evidence="5">The sequence shown here is derived from an EMBL/GenBank/DDBJ whole genome shotgun (WGS) entry which is preliminary data.</text>
</comment>
<name>A0AA39CPT4_9EURO</name>
<evidence type="ECO:0000313" key="6">
    <source>
        <dbReference type="Proteomes" id="UP001172673"/>
    </source>
</evidence>
<gene>
    <name evidence="5" type="primary">ats1_1</name>
    <name evidence="5" type="ORF">H2200_001622</name>
</gene>
<evidence type="ECO:0000256" key="2">
    <source>
        <dbReference type="ARBA" id="ARBA00022679"/>
    </source>
</evidence>
<keyword evidence="3" id="KW-0012">Acyltransferase</keyword>
<evidence type="ECO:0000313" key="5">
    <source>
        <dbReference type="EMBL" id="KAJ9615547.1"/>
    </source>
</evidence>
<dbReference type="InterPro" id="IPR000182">
    <property type="entry name" value="GNAT_dom"/>
</dbReference>
<dbReference type="PROSITE" id="PS51186">
    <property type="entry name" value="GNAT"/>
    <property type="match status" value="1"/>
</dbReference>
<keyword evidence="2" id="KW-0808">Transferase</keyword>
<reference evidence="5" key="1">
    <citation type="submission" date="2022-10" db="EMBL/GenBank/DDBJ databases">
        <title>Culturing micro-colonial fungi from biological soil crusts in the Mojave desert and describing Neophaeococcomyces mojavensis, and introducing the new genera and species Taxawa tesnikishii.</title>
        <authorList>
            <person name="Kurbessoian T."/>
            <person name="Stajich J.E."/>
        </authorList>
    </citation>
    <scope>NUCLEOTIDE SEQUENCE</scope>
    <source>
        <strain evidence="5">TK_41</strain>
    </source>
</reference>
<organism evidence="5 6">
    <name type="scientific">Cladophialophora chaetospira</name>
    <dbReference type="NCBI Taxonomy" id="386627"/>
    <lineage>
        <taxon>Eukaryota</taxon>
        <taxon>Fungi</taxon>
        <taxon>Dikarya</taxon>
        <taxon>Ascomycota</taxon>
        <taxon>Pezizomycotina</taxon>
        <taxon>Eurotiomycetes</taxon>
        <taxon>Chaetothyriomycetidae</taxon>
        <taxon>Chaetothyriales</taxon>
        <taxon>Herpotrichiellaceae</taxon>
        <taxon>Cladophialophora</taxon>
    </lineage>
</organism>
<feature type="domain" description="N-acetyltransferase" evidence="4">
    <location>
        <begin position="5"/>
        <end position="177"/>
    </location>
</feature>
<dbReference type="FunFam" id="3.40.630.30:FF:000064">
    <property type="entry name" value="GNAT family acetyltransferase"/>
    <property type="match status" value="1"/>
</dbReference>
<evidence type="ECO:0000259" key="4">
    <source>
        <dbReference type="PROSITE" id="PS51186"/>
    </source>
</evidence>
<dbReference type="Gene3D" id="3.40.630.30">
    <property type="match status" value="1"/>
</dbReference>
<dbReference type="InterPro" id="IPR051016">
    <property type="entry name" value="Diverse_Substrate_AcTransf"/>
</dbReference>
<evidence type="ECO:0000256" key="3">
    <source>
        <dbReference type="ARBA" id="ARBA00023315"/>
    </source>
</evidence>
<keyword evidence="6" id="KW-1185">Reference proteome</keyword>
<protein>
    <submittedName>
        <fullName evidence="5">Peroxygenase 1</fullName>
    </submittedName>
</protein>
<dbReference type="Pfam" id="PF00583">
    <property type="entry name" value="Acetyltransf_1"/>
    <property type="match status" value="1"/>
</dbReference>
<dbReference type="SUPFAM" id="SSF55729">
    <property type="entry name" value="Acyl-CoA N-acyltransferases (Nat)"/>
    <property type="match status" value="1"/>
</dbReference>
<dbReference type="GO" id="GO:0005737">
    <property type="term" value="C:cytoplasm"/>
    <property type="evidence" value="ECO:0007669"/>
    <property type="project" value="TreeGrafter"/>
</dbReference>
<accession>A0AA39CPT4</accession>
<dbReference type="CDD" id="cd04301">
    <property type="entry name" value="NAT_SF"/>
    <property type="match status" value="1"/>
</dbReference>
<dbReference type="PANTHER" id="PTHR10545">
    <property type="entry name" value="DIAMINE N-ACETYLTRANSFERASE"/>
    <property type="match status" value="1"/>
</dbReference>
<dbReference type="PANTHER" id="PTHR10545:SF29">
    <property type="entry name" value="GH14572P-RELATED"/>
    <property type="match status" value="1"/>
</dbReference>
<proteinExistence type="inferred from homology"/>
<comment type="similarity">
    <text evidence="1">Belongs to the acetyltransferase family.</text>
</comment>
<dbReference type="InterPro" id="IPR016181">
    <property type="entry name" value="Acyl_CoA_acyltransferase"/>
</dbReference>
<dbReference type="EMBL" id="JAPDRK010000002">
    <property type="protein sequence ID" value="KAJ9615547.1"/>
    <property type="molecule type" value="Genomic_DNA"/>
</dbReference>
<dbReference type="Proteomes" id="UP001172673">
    <property type="component" value="Unassembled WGS sequence"/>
</dbReference>
<dbReference type="AlphaFoldDB" id="A0AA39CPT4"/>
<sequence>MSSNPTVRIATSEDVPIILAFMRATAVEQGVPEAVTATEADLLNTLDLSDKATDISAIHQNLSRNGKALVLAAPEGEIAGMAIYFVTYVAWSAKSGLCLEDLYVLPAYRCRGYARLLVEAIVKDARRLGCVRTEWLCYKENHQALRFYRNIGAKELDNLTLLRLDRDAMVELTDEDRVVK</sequence>
<dbReference type="GO" id="GO:0008080">
    <property type="term" value="F:N-acetyltransferase activity"/>
    <property type="evidence" value="ECO:0007669"/>
    <property type="project" value="TreeGrafter"/>
</dbReference>